<dbReference type="KEGG" id="mkc:kam1_110"/>
<dbReference type="Pfam" id="PF02700">
    <property type="entry name" value="PurS"/>
    <property type="match status" value="1"/>
</dbReference>
<dbReference type="HAMAP" id="MF_01926">
    <property type="entry name" value="PurS"/>
    <property type="match status" value="1"/>
</dbReference>
<dbReference type="GO" id="GO:0005524">
    <property type="term" value="F:ATP binding"/>
    <property type="evidence" value="ECO:0007669"/>
    <property type="project" value="UniProtKB-UniRule"/>
</dbReference>
<dbReference type="GO" id="GO:0005737">
    <property type="term" value="C:cytoplasm"/>
    <property type="evidence" value="ECO:0007669"/>
    <property type="project" value="UniProtKB-SubCell"/>
</dbReference>
<evidence type="ECO:0000313" key="9">
    <source>
        <dbReference type="Proteomes" id="UP000031594"/>
    </source>
</evidence>
<keyword evidence="9" id="KW-1185">Reference proteome</keyword>
<reference evidence="10" key="3">
    <citation type="submission" date="2019-03" db="EMBL/GenBank/DDBJ databases">
        <title>Complete genome of Methylacidiphilum kamchatkense Kam1.</title>
        <authorList>
            <person name="Kruse T."/>
            <person name="Murarilal Ratnadevi C."/>
            <person name="Erikstad H.-A."/>
            <person name="Birkeland N.-K."/>
        </authorList>
    </citation>
    <scope>NUCLEOTIDE SEQUENCE [LARGE SCALE GENOMIC DNA]</scope>
    <source>
        <strain evidence="10">kam1</strain>
    </source>
</reference>
<keyword evidence="4 6" id="KW-0658">Purine biosynthesis</keyword>
<protein>
    <recommendedName>
        <fullName evidence="6">Phosphoribosylformylglycinamidine synthase subunit PurS</fullName>
        <shortName evidence="6">FGAM synthase</shortName>
        <ecNumber evidence="6">6.3.5.3</ecNumber>
    </recommendedName>
    <alternativeName>
        <fullName evidence="6">Formylglycinamide ribonucleotide amidotransferase subunit III</fullName>
        <shortName evidence="6">FGAR amidotransferase III</shortName>
        <shortName evidence="6">FGAR-AT III</shortName>
    </alternativeName>
    <alternativeName>
        <fullName evidence="6">Phosphoribosylformylglycinamidine synthase subunit III</fullName>
    </alternativeName>
</protein>
<dbReference type="EMBL" id="CP037899">
    <property type="protein sequence ID" value="QDQ41369.1"/>
    <property type="molecule type" value="Genomic_DNA"/>
</dbReference>
<comment type="catalytic activity">
    <reaction evidence="6">
        <text>N(2)-formyl-N(1)-(5-phospho-beta-D-ribosyl)glycinamide + L-glutamine + ATP + H2O = 2-formamido-N(1)-(5-O-phospho-beta-D-ribosyl)acetamidine + L-glutamate + ADP + phosphate + H(+)</text>
        <dbReference type="Rhea" id="RHEA:17129"/>
        <dbReference type="ChEBI" id="CHEBI:15377"/>
        <dbReference type="ChEBI" id="CHEBI:15378"/>
        <dbReference type="ChEBI" id="CHEBI:29985"/>
        <dbReference type="ChEBI" id="CHEBI:30616"/>
        <dbReference type="ChEBI" id="CHEBI:43474"/>
        <dbReference type="ChEBI" id="CHEBI:58359"/>
        <dbReference type="ChEBI" id="CHEBI:147286"/>
        <dbReference type="ChEBI" id="CHEBI:147287"/>
        <dbReference type="ChEBI" id="CHEBI:456216"/>
        <dbReference type="EC" id="6.3.5.3"/>
    </reaction>
</comment>
<dbReference type="EMBL" id="JQNX01000009">
    <property type="protein sequence ID" value="KIE57873.1"/>
    <property type="molecule type" value="Genomic_DNA"/>
</dbReference>
<evidence type="ECO:0000256" key="5">
    <source>
        <dbReference type="ARBA" id="ARBA00022840"/>
    </source>
</evidence>
<keyword evidence="5 6" id="KW-0067">ATP-binding</keyword>
<comment type="pathway">
    <text evidence="6">Purine metabolism; IMP biosynthesis via de novo pathway; 5-amino-1-(5-phospho-D-ribosyl)imidazole from N(2)-formyl-N(1)-(5-phospho-D-ribosyl)glycinamide: step 1/2.</text>
</comment>
<dbReference type="RefSeq" id="WP_039722139.1">
    <property type="nucleotide sequence ID" value="NZ_CP037899.1"/>
</dbReference>
<reference evidence="7 9" key="1">
    <citation type="submission" date="2014-08" db="EMBL/GenBank/DDBJ databases">
        <title>Methylacidiphilum kamchatkense strain Kam1 draft genome sequence.</title>
        <authorList>
            <person name="Birkeland N.-K."/>
            <person name="Erikstad H.A."/>
        </authorList>
    </citation>
    <scope>NUCLEOTIDE SEQUENCE [LARGE SCALE GENOMIC DNA]</scope>
    <source>
        <strain evidence="7 9">Kam1</strain>
    </source>
</reference>
<name>A0A0C1UPX6_9BACT</name>
<dbReference type="Proteomes" id="UP000031594">
    <property type="component" value="Unassembled WGS sequence"/>
</dbReference>
<dbReference type="PANTHER" id="PTHR34696:SF1">
    <property type="entry name" value="PHOSPHORIBOSYLFORMYLGLYCINAMIDINE SYNTHASE SUBUNIT PURS"/>
    <property type="match status" value="1"/>
</dbReference>
<comment type="subunit">
    <text evidence="6">Part of the FGAM synthase complex composed of 1 PurL, 1 PurQ and 2 PurS subunits.</text>
</comment>
<dbReference type="UniPathway" id="UPA00074">
    <property type="reaction ID" value="UER00128"/>
</dbReference>
<evidence type="ECO:0000313" key="7">
    <source>
        <dbReference type="EMBL" id="KIE57873.1"/>
    </source>
</evidence>
<keyword evidence="1 6" id="KW-0963">Cytoplasm</keyword>
<organism evidence="8 10">
    <name type="scientific">Methylacidiphilum kamchatkense Kam1</name>
    <dbReference type="NCBI Taxonomy" id="1202785"/>
    <lineage>
        <taxon>Bacteria</taxon>
        <taxon>Pseudomonadati</taxon>
        <taxon>Verrucomicrobiota</taxon>
        <taxon>Methylacidiphilae</taxon>
        <taxon>Methylacidiphilales</taxon>
        <taxon>Methylacidiphilaceae</taxon>
        <taxon>Methylacidiphilum (ex Ratnadevi et al. 2023)</taxon>
    </lineage>
</organism>
<evidence type="ECO:0000256" key="3">
    <source>
        <dbReference type="ARBA" id="ARBA00022741"/>
    </source>
</evidence>
<dbReference type="NCBIfam" id="NF004630">
    <property type="entry name" value="PRK05974.1"/>
    <property type="match status" value="1"/>
</dbReference>
<dbReference type="STRING" id="1202785.A946_10465"/>
<dbReference type="InterPro" id="IPR036604">
    <property type="entry name" value="PurS-like_sf"/>
</dbReference>
<evidence type="ECO:0000313" key="8">
    <source>
        <dbReference type="EMBL" id="QDQ41369.1"/>
    </source>
</evidence>
<dbReference type="EC" id="6.3.5.3" evidence="6"/>
<proteinExistence type="inferred from homology"/>
<dbReference type="AlphaFoldDB" id="A0A0C1UPX6"/>
<sequence>MTRTKILILPKEGVFDPQGEAVRNALIHLGLEETLSVRVGKEIVIEFKEADQEKLKRKVEEITKNFLSNPIIEEYKIEWEKEGQ</sequence>
<comment type="function">
    <text evidence="6">Part of the phosphoribosylformylglycinamidine synthase complex involved in the purines biosynthetic pathway. Catalyzes the ATP-dependent conversion of formylglycinamide ribonucleotide (FGAR) and glutamine to yield formylglycinamidine ribonucleotide (FGAM) and glutamate. The FGAM synthase complex is composed of three subunits. PurQ produces an ammonia molecule by converting glutamine to glutamate. PurL transfers the ammonia molecule to FGAR to form FGAM in an ATP-dependent manner. PurS interacts with PurQ and PurL and is thought to assist in the transfer of the ammonia molecule from PurQ to PurL.</text>
</comment>
<evidence type="ECO:0000256" key="1">
    <source>
        <dbReference type="ARBA" id="ARBA00022490"/>
    </source>
</evidence>
<keyword evidence="2 6" id="KW-0436">Ligase</keyword>
<dbReference type="PANTHER" id="PTHR34696">
    <property type="entry name" value="PHOSPHORIBOSYLFORMYLGLYCINAMIDINE SYNTHASE SUBUNIT PURS"/>
    <property type="match status" value="1"/>
</dbReference>
<keyword evidence="3 6" id="KW-0547">Nucleotide-binding</keyword>
<evidence type="ECO:0000256" key="2">
    <source>
        <dbReference type="ARBA" id="ARBA00022598"/>
    </source>
</evidence>
<evidence type="ECO:0000256" key="6">
    <source>
        <dbReference type="HAMAP-Rule" id="MF_01926"/>
    </source>
</evidence>
<dbReference type="GO" id="GO:0006189">
    <property type="term" value="P:'de novo' IMP biosynthetic process"/>
    <property type="evidence" value="ECO:0007669"/>
    <property type="project" value="UniProtKB-UniRule"/>
</dbReference>
<evidence type="ECO:0000256" key="4">
    <source>
        <dbReference type="ARBA" id="ARBA00022755"/>
    </source>
</evidence>
<dbReference type="OrthoDB" id="9799101at2"/>
<gene>
    <name evidence="6" type="primary">purS</name>
    <name evidence="7" type="ORF">A946_10465</name>
    <name evidence="8" type="ORF">kam1_110</name>
</gene>
<accession>A0A0C1UPX6</accession>
<evidence type="ECO:0000313" key="10">
    <source>
        <dbReference type="Proteomes" id="UP000315925"/>
    </source>
</evidence>
<comment type="subcellular location">
    <subcellularLocation>
        <location evidence="6">Cytoplasm</location>
    </subcellularLocation>
</comment>
<reference evidence="8" key="2">
    <citation type="journal article" date="2019" name="BMC Genomics">
        <title>Complete genome sequence analysis of the thermoacidophilic verrucomicrobial methanotroph 'Candidatus Methylacidiphilum kamchatkense' strain Kam1 and comparison with its closest relatives.</title>
        <authorList>
            <person name="Kruse T."/>
            <person name="Ratnadevi C.M."/>
            <person name="Erikstad H.A."/>
            <person name="Birkeland N.K."/>
        </authorList>
    </citation>
    <scope>NUCLEOTIDE SEQUENCE</scope>
    <source>
        <strain evidence="8">Kam1</strain>
    </source>
</reference>
<dbReference type="GO" id="GO:0004642">
    <property type="term" value="F:phosphoribosylformylglycinamidine synthase activity"/>
    <property type="evidence" value="ECO:0007669"/>
    <property type="project" value="UniProtKB-UniRule"/>
</dbReference>
<dbReference type="Gene3D" id="3.30.1280.10">
    <property type="entry name" value="Phosphoribosylformylglycinamidine synthase subunit PurS"/>
    <property type="match status" value="1"/>
</dbReference>
<dbReference type="NCBIfam" id="TIGR00302">
    <property type="entry name" value="phosphoribosylformylglycinamidine synthase subunit PurS"/>
    <property type="match status" value="1"/>
</dbReference>
<comment type="similarity">
    <text evidence="6">Belongs to the PurS family.</text>
</comment>
<dbReference type="SUPFAM" id="SSF82697">
    <property type="entry name" value="PurS-like"/>
    <property type="match status" value="1"/>
</dbReference>
<dbReference type="InterPro" id="IPR003850">
    <property type="entry name" value="PurS"/>
</dbReference>
<dbReference type="Proteomes" id="UP000315925">
    <property type="component" value="Chromosome"/>
</dbReference>